<feature type="compositionally biased region" description="Low complexity" evidence="1">
    <location>
        <begin position="41"/>
        <end position="51"/>
    </location>
</feature>
<accession>A0AAD7FWM0</accession>
<protein>
    <submittedName>
        <fullName evidence="2">Uncharacterized protein</fullName>
    </submittedName>
</protein>
<comment type="caution">
    <text evidence="2">The sequence shown here is derived from an EMBL/GenBank/DDBJ whole genome shotgun (WGS) entry which is preliminary data.</text>
</comment>
<feature type="compositionally biased region" description="Low complexity" evidence="1">
    <location>
        <begin position="96"/>
        <end position="111"/>
    </location>
</feature>
<dbReference type="Proteomes" id="UP001221142">
    <property type="component" value="Unassembled WGS sequence"/>
</dbReference>
<name>A0AAD7FWM0_9AGAR</name>
<dbReference type="EMBL" id="JARKIF010000004">
    <property type="protein sequence ID" value="KAJ7641449.1"/>
    <property type="molecule type" value="Genomic_DNA"/>
</dbReference>
<evidence type="ECO:0000256" key="1">
    <source>
        <dbReference type="SAM" id="MobiDB-lite"/>
    </source>
</evidence>
<evidence type="ECO:0000313" key="3">
    <source>
        <dbReference type="Proteomes" id="UP001221142"/>
    </source>
</evidence>
<reference evidence="2" key="1">
    <citation type="submission" date="2023-03" db="EMBL/GenBank/DDBJ databases">
        <title>Massive genome expansion in bonnet fungi (Mycena s.s.) driven by repeated elements and novel gene families across ecological guilds.</title>
        <authorList>
            <consortium name="Lawrence Berkeley National Laboratory"/>
            <person name="Harder C.B."/>
            <person name="Miyauchi S."/>
            <person name="Viragh M."/>
            <person name="Kuo A."/>
            <person name="Thoen E."/>
            <person name="Andreopoulos B."/>
            <person name="Lu D."/>
            <person name="Skrede I."/>
            <person name="Drula E."/>
            <person name="Henrissat B."/>
            <person name="Morin E."/>
            <person name="Kohler A."/>
            <person name="Barry K."/>
            <person name="LaButti K."/>
            <person name="Morin E."/>
            <person name="Salamov A."/>
            <person name="Lipzen A."/>
            <person name="Mereny Z."/>
            <person name="Hegedus B."/>
            <person name="Baldrian P."/>
            <person name="Stursova M."/>
            <person name="Weitz H."/>
            <person name="Taylor A."/>
            <person name="Grigoriev I.V."/>
            <person name="Nagy L.G."/>
            <person name="Martin F."/>
            <person name="Kauserud H."/>
        </authorList>
    </citation>
    <scope>NUCLEOTIDE SEQUENCE</scope>
    <source>
        <strain evidence="2">9284</strain>
    </source>
</reference>
<gene>
    <name evidence="2" type="ORF">FB45DRAFT_357852</name>
</gene>
<feature type="region of interest" description="Disordered" evidence="1">
    <location>
        <begin position="1"/>
        <end position="57"/>
    </location>
</feature>
<evidence type="ECO:0000313" key="2">
    <source>
        <dbReference type="EMBL" id="KAJ7641449.1"/>
    </source>
</evidence>
<organism evidence="2 3">
    <name type="scientific">Roridomyces roridus</name>
    <dbReference type="NCBI Taxonomy" id="1738132"/>
    <lineage>
        <taxon>Eukaryota</taxon>
        <taxon>Fungi</taxon>
        <taxon>Dikarya</taxon>
        <taxon>Basidiomycota</taxon>
        <taxon>Agaricomycotina</taxon>
        <taxon>Agaricomycetes</taxon>
        <taxon>Agaricomycetidae</taxon>
        <taxon>Agaricales</taxon>
        <taxon>Marasmiineae</taxon>
        <taxon>Mycenaceae</taxon>
        <taxon>Roridomyces</taxon>
    </lineage>
</organism>
<feature type="region of interest" description="Disordered" evidence="1">
    <location>
        <begin position="88"/>
        <end position="145"/>
    </location>
</feature>
<feature type="region of interest" description="Disordered" evidence="1">
    <location>
        <begin position="275"/>
        <end position="299"/>
    </location>
</feature>
<keyword evidence="3" id="KW-1185">Reference proteome</keyword>
<proteinExistence type="predicted"/>
<feature type="compositionally biased region" description="Low complexity" evidence="1">
    <location>
        <begin position="283"/>
        <end position="299"/>
    </location>
</feature>
<feature type="region of interest" description="Disordered" evidence="1">
    <location>
        <begin position="327"/>
        <end position="348"/>
    </location>
</feature>
<dbReference type="AlphaFoldDB" id="A0AAD7FWM0"/>
<sequence>MAARRGRPPNLTLQAPARPANVDLELESPQPLELEDDEGLDLAGDLSSPDPLSDDETDIARSLARLEQLRQNVQQNLRLRPIRSSGSLKVKLGDTSPWEPSSSSPASSISSYFTPAGEAPLSARFIGTTPPAPSTPRKSQPIEPGTLYDRICAPRRPLLIDTRPPAAHVAFHIRHSSRSSLDLTSAAPNLALNLNAQPPRSPLPVMSSVISSSSSANPINIVDATPSPPPSQVGFRRPPPPMRRPSAPNLRKLDTKSAERLKLQVRTMPLKANTIALAPPSPSHAGSSPSTPWTLSSPLSGTDEFPTAYFTPPHTPRVGANGFSFARGFGDPPPTARPDDPPTTEEPFPEFTISTILPNFLFLGPELTTPEHTKGR</sequence>
<feature type="compositionally biased region" description="Pro residues" evidence="1">
    <location>
        <begin position="226"/>
        <end position="243"/>
    </location>
</feature>
<feature type="region of interest" description="Disordered" evidence="1">
    <location>
        <begin position="222"/>
        <end position="249"/>
    </location>
</feature>